<comment type="caution">
    <text evidence="1">The sequence shown here is derived from an EMBL/GenBank/DDBJ whole genome shotgun (WGS) entry which is preliminary data.</text>
</comment>
<dbReference type="Proteomes" id="UP001066276">
    <property type="component" value="Chromosome 6"/>
</dbReference>
<proteinExistence type="predicted"/>
<name>A0AAV7QAF5_PLEWA</name>
<protein>
    <submittedName>
        <fullName evidence="1">Uncharacterized protein</fullName>
    </submittedName>
</protein>
<evidence type="ECO:0000313" key="1">
    <source>
        <dbReference type="EMBL" id="KAJ1137401.1"/>
    </source>
</evidence>
<dbReference type="AlphaFoldDB" id="A0AAV7QAF5"/>
<dbReference type="EMBL" id="JANPWB010000010">
    <property type="protein sequence ID" value="KAJ1137401.1"/>
    <property type="molecule type" value="Genomic_DNA"/>
</dbReference>
<accession>A0AAV7QAF5</accession>
<gene>
    <name evidence="1" type="ORF">NDU88_003807</name>
</gene>
<reference evidence="1" key="1">
    <citation type="journal article" date="2022" name="bioRxiv">
        <title>Sequencing and chromosome-scale assembly of the giantPleurodeles waltlgenome.</title>
        <authorList>
            <person name="Brown T."/>
            <person name="Elewa A."/>
            <person name="Iarovenko S."/>
            <person name="Subramanian E."/>
            <person name="Araus A.J."/>
            <person name="Petzold A."/>
            <person name="Susuki M."/>
            <person name="Suzuki K.-i.T."/>
            <person name="Hayashi T."/>
            <person name="Toyoda A."/>
            <person name="Oliveira C."/>
            <person name="Osipova E."/>
            <person name="Leigh N.D."/>
            <person name="Simon A."/>
            <person name="Yun M.H."/>
        </authorList>
    </citation>
    <scope>NUCLEOTIDE SEQUENCE</scope>
    <source>
        <strain evidence="1">20211129_DDA</strain>
        <tissue evidence="1">Liver</tissue>
    </source>
</reference>
<organism evidence="1 2">
    <name type="scientific">Pleurodeles waltl</name>
    <name type="common">Iberian ribbed newt</name>
    <dbReference type="NCBI Taxonomy" id="8319"/>
    <lineage>
        <taxon>Eukaryota</taxon>
        <taxon>Metazoa</taxon>
        <taxon>Chordata</taxon>
        <taxon>Craniata</taxon>
        <taxon>Vertebrata</taxon>
        <taxon>Euteleostomi</taxon>
        <taxon>Amphibia</taxon>
        <taxon>Batrachia</taxon>
        <taxon>Caudata</taxon>
        <taxon>Salamandroidea</taxon>
        <taxon>Salamandridae</taxon>
        <taxon>Pleurodelinae</taxon>
        <taxon>Pleurodeles</taxon>
    </lineage>
</organism>
<sequence>MVPGLPGQHCNDTLGPTLGSVSMCRHTLRGPAVLLAVLLGSISGTRSSYGATGWIRAALELRQHAFPSGGAEEESAQAGRRCLEMLEESGKPWRVPEEVSDGKRWER</sequence>
<evidence type="ECO:0000313" key="2">
    <source>
        <dbReference type="Proteomes" id="UP001066276"/>
    </source>
</evidence>
<keyword evidence="2" id="KW-1185">Reference proteome</keyword>